<sequence>MVFEPVDGPFDFVAALVELAVEAGGPAALAPAAFAVGPLVLRFGDRVLDLASPQVTAVAA</sequence>
<protein>
    <submittedName>
        <fullName evidence="1">Uncharacterized protein</fullName>
    </submittedName>
</protein>
<proteinExistence type="predicted"/>
<organism evidence="1 2">
    <name type="scientific">Streptomyces spororaveus</name>
    <dbReference type="NCBI Taxonomy" id="284039"/>
    <lineage>
        <taxon>Bacteria</taxon>
        <taxon>Bacillati</taxon>
        <taxon>Actinomycetota</taxon>
        <taxon>Actinomycetes</taxon>
        <taxon>Kitasatosporales</taxon>
        <taxon>Streptomycetaceae</taxon>
        <taxon>Streptomyces</taxon>
    </lineage>
</organism>
<evidence type="ECO:0000313" key="1">
    <source>
        <dbReference type="EMBL" id="GHI82240.1"/>
    </source>
</evidence>
<gene>
    <name evidence="1" type="ORF">Sspor_78010</name>
</gene>
<keyword evidence="2" id="KW-1185">Reference proteome</keyword>
<evidence type="ECO:0000313" key="2">
    <source>
        <dbReference type="Proteomes" id="UP000608522"/>
    </source>
</evidence>
<dbReference type="EMBL" id="BNED01000005">
    <property type="protein sequence ID" value="GHI82240.1"/>
    <property type="molecule type" value="Genomic_DNA"/>
</dbReference>
<name>A0ABQ3TP98_9ACTN</name>
<dbReference type="Proteomes" id="UP000608522">
    <property type="component" value="Unassembled WGS sequence"/>
</dbReference>
<reference evidence="2" key="1">
    <citation type="submission" date="2023-07" db="EMBL/GenBank/DDBJ databases">
        <title>Whole genome shotgun sequence of Streptomyces spororaveus NBRC 15456.</title>
        <authorList>
            <person name="Komaki H."/>
            <person name="Tamura T."/>
        </authorList>
    </citation>
    <scope>NUCLEOTIDE SEQUENCE [LARGE SCALE GENOMIC DNA]</scope>
    <source>
        <strain evidence="2">NBRC 15456</strain>
    </source>
</reference>
<accession>A0ABQ3TP98</accession>
<comment type="caution">
    <text evidence="1">The sequence shown here is derived from an EMBL/GenBank/DDBJ whole genome shotgun (WGS) entry which is preliminary data.</text>
</comment>